<name>A0A0F9ZFW3_9MICR</name>
<evidence type="ECO:0000256" key="2">
    <source>
        <dbReference type="SAM" id="SignalP"/>
    </source>
</evidence>
<keyword evidence="1" id="KW-0812">Transmembrane</keyword>
<evidence type="ECO:0000313" key="3">
    <source>
        <dbReference type="EMBL" id="KKO76254.1"/>
    </source>
</evidence>
<feature type="chain" id="PRO_5005437402" evidence="2">
    <location>
        <begin position="17"/>
        <end position="165"/>
    </location>
</feature>
<keyword evidence="2" id="KW-0732">Signal</keyword>
<dbReference type="VEuPathDB" id="MicrosporidiaDB:G9O61_00g008610"/>
<keyword evidence="4" id="KW-1185">Reference proteome</keyword>
<feature type="transmembrane region" description="Helical" evidence="1">
    <location>
        <begin position="141"/>
        <end position="162"/>
    </location>
</feature>
<reference evidence="3 4" key="1">
    <citation type="journal article" date="2015" name="Environ. Microbiol.">
        <title>Genome analyses suggest the presence of polyploidy and recent human-driven expansions in eight global populations of the honeybee pathogen Nosema ceranae.</title>
        <authorList>
            <person name="Pelin A."/>
            <person name="Selman M."/>
            <person name="Aris-Brosou S."/>
            <person name="Farinelli L."/>
            <person name="Corradi N."/>
        </authorList>
    </citation>
    <scope>NUCLEOTIDE SEQUENCE [LARGE SCALE GENOMIC DNA]</scope>
    <source>
        <strain evidence="3 4">PA08 1199</strain>
    </source>
</reference>
<evidence type="ECO:0000256" key="1">
    <source>
        <dbReference type="SAM" id="Phobius"/>
    </source>
</evidence>
<accession>A0A0F9ZFW3</accession>
<evidence type="ECO:0000313" key="4">
    <source>
        <dbReference type="Proteomes" id="UP000034350"/>
    </source>
</evidence>
<dbReference type="VEuPathDB" id="MicrosporidiaDB:G9O61_00g003700"/>
<protein>
    <submittedName>
        <fullName evidence="3">Uncharacterized protein</fullName>
    </submittedName>
</protein>
<dbReference type="EMBL" id="JPQZ01000005">
    <property type="protein sequence ID" value="KKO76254.1"/>
    <property type="molecule type" value="Genomic_DNA"/>
</dbReference>
<sequence>MLLFFILILLTAHTYPLVLRNIELSDNETVVNLVINASNPCGLALCYNPNIDNQEGWKPMIHYDVEVGEVAVELPKTGCYDLYYTFRLVTNEYITFCQPFNYTKKGYKVLNKDYKDKLSQKFSKKKKKLKKKNDNDLLIEWLGMVFVVFIILCLVTIFTSGVGQL</sequence>
<keyword evidence="1" id="KW-1133">Transmembrane helix</keyword>
<dbReference type="AlphaFoldDB" id="A0A0F9ZFW3"/>
<proteinExistence type="predicted"/>
<feature type="signal peptide" evidence="2">
    <location>
        <begin position="1"/>
        <end position="16"/>
    </location>
</feature>
<dbReference type="RefSeq" id="XP_024331996.1">
    <property type="nucleotide sequence ID" value="XM_024475888.1"/>
</dbReference>
<dbReference type="OMA" id="IHYDVEV"/>
<dbReference type="GeneID" id="36320836"/>
<dbReference type="VEuPathDB" id="MicrosporidiaDB:NCER_101906"/>
<dbReference type="Proteomes" id="UP000034350">
    <property type="component" value="Unassembled WGS sequence"/>
</dbReference>
<keyword evidence="1" id="KW-0472">Membrane</keyword>
<dbReference type="VEuPathDB" id="MicrosporidiaDB:AAJ76_500085410"/>
<gene>
    <name evidence="3" type="ORF">AAJ76_500085410</name>
</gene>
<comment type="caution">
    <text evidence="3">The sequence shown here is derived from an EMBL/GenBank/DDBJ whole genome shotgun (WGS) entry which is preliminary data.</text>
</comment>
<organism evidence="3 4">
    <name type="scientific">Vairimorpha ceranae</name>
    <dbReference type="NCBI Taxonomy" id="40302"/>
    <lineage>
        <taxon>Eukaryota</taxon>
        <taxon>Fungi</taxon>
        <taxon>Fungi incertae sedis</taxon>
        <taxon>Microsporidia</taxon>
        <taxon>Nosematidae</taxon>
        <taxon>Vairimorpha</taxon>
    </lineage>
</organism>